<evidence type="ECO:0000256" key="1">
    <source>
        <dbReference type="SAM" id="Phobius"/>
    </source>
</evidence>
<sequence>MIFTGPRRDIYIDAYSSFSLLLFFFYPSISGSDHSSLFSASHFISSLFQLGIPLCAFNILFLFLQWADEIWE</sequence>
<reference evidence="2 3" key="1">
    <citation type="journal article" date="2018" name="Front. Microbiol.">
        <title>Genomic and genetic insights into a cosmopolitan fungus, Paecilomyces variotii (Eurotiales).</title>
        <authorList>
            <person name="Urquhart A.S."/>
            <person name="Mondo S.J."/>
            <person name="Makela M.R."/>
            <person name="Hane J.K."/>
            <person name="Wiebenga A."/>
            <person name="He G."/>
            <person name="Mihaltcheva S."/>
            <person name="Pangilinan J."/>
            <person name="Lipzen A."/>
            <person name="Barry K."/>
            <person name="de Vries R.P."/>
            <person name="Grigoriev I.V."/>
            <person name="Idnurm A."/>
        </authorList>
    </citation>
    <scope>NUCLEOTIDE SEQUENCE [LARGE SCALE GENOMIC DNA]</scope>
    <source>
        <strain evidence="2 3">CBS 101075</strain>
    </source>
</reference>
<evidence type="ECO:0000313" key="3">
    <source>
        <dbReference type="Proteomes" id="UP000283841"/>
    </source>
</evidence>
<gene>
    <name evidence="2" type="ORF">C8Q69DRAFT_300431</name>
</gene>
<dbReference type="VEuPathDB" id="FungiDB:C8Q69DRAFT_300431"/>
<dbReference type="EMBL" id="RCNU01000007">
    <property type="protein sequence ID" value="RWQ94670.1"/>
    <property type="molecule type" value="Genomic_DNA"/>
</dbReference>
<feature type="transmembrane region" description="Helical" evidence="1">
    <location>
        <begin position="12"/>
        <end position="29"/>
    </location>
</feature>
<organism evidence="2 3">
    <name type="scientific">Byssochlamys spectabilis</name>
    <name type="common">Paecilomyces variotii</name>
    <dbReference type="NCBI Taxonomy" id="264951"/>
    <lineage>
        <taxon>Eukaryota</taxon>
        <taxon>Fungi</taxon>
        <taxon>Dikarya</taxon>
        <taxon>Ascomycota</taxon>
        <taxon>Pezizomycotina</taxon>
        <taxon>Eurotiomycetes</taxon>
        <taxon>Eurotiomycetidae</taxon>
        <taxon>Eurotiales</taxon>
        <taxon>Thermoascaceae</taxon>
        <taxon>Paecilomyces</taxon>
    </lineage>
</organism>
<accession>A0A443HSE4</accession>
<evidence type="ECO:0000313" key="2">
    <source>
        <dbReference type="EMBL" id="RWQ94670.1"/>
    </source>
</evidence>
<dbReference type="AlphaFoldDB" id="A0A443HSE4"/>
<dbReference type="GeneID" id="39596419"/>
<keyword evidence="1" id="KW-1133">Transmembrane helix</keyword>
<keyword evidence="1" id="KW-0812">Transmembrane</keyword>
<protein>
    <submittedName>
        <fullName evidence="2">Uncharacterized protein</fullName>
    </submittedName>
</protein>
<dbReference type="RefSeq" id="XP_028484315.1">
    <property type="nucleotide sequence ID" value="XM_028627142.1"/>
</dbReference>
<name>A0A443HSE4_BYSSP</name>
<feature type="transmembrane region" description="Helical" evidence="1">
    <location>
        <begin position="41"/>
        <end position="64"/>
    </location>
</feature>
<comment type="caution">
    <text evidence="2">The sequence shown here is derived from an EMBL/GenBank/DDBJ whole genome shotgun (WGS) entry which is preliminary data.</text>
</comment>
<proteinExistence type="predicted"/>
<keyword evidence="1" id="KW-0472">Membrane</keyword>
<dbReference type="Proteomes" id="UP000283841">
    <property type="component" value="Unassembled WGS sequence"/>
</dbReference>
<keyword evidence="3" id="KW-1185">Reference proteome</keyword>